<protein>
    <submittedName>
        <fullName evidence="2">Uncharacterized protein LOC111100905</fullName>
    </submittedName>
</protein>
<organism evidence="1 2">
    <name type="scientific">Crassostrea virginica</name>
    <name type="common">Eastern oyster</name>
    <dbReference type="NCBI Taxonomy" id="6565"/>
    <lineage>
        <taxon>Eukaryota</taxon>
        <taxon>Metazoa</taxon>
        <taxon>Spiralia</taxon>
        <taxon>Lophotrochozoa</taxon>
        <taxon>Mollusca</taxon>
        <taxon>Bivalvia</taxon>
        <taxon>Autobranchia</taxon>
        <taxon>Pteriomorphia</taxon>
        <taxon>Ostreida</taxon>
        <taxon>Ostreoidea</taxon>
        <taxon>Ostreidae</taxon>
        <taxon>Crassostrea</taxon>
    </lineage>
</organism>
<keyword evidence="1" id="KW-1185">Reference proteome</keyword>
<evidence type="ECO:0000313" key="2">
    <source>
        <dbReference type="RefSeq" id="XP_022288786.1"/>
    </source>
</evidence>
<dbReference type="AlphaFoldDB" id="A0A8B8ABD0"/>
<evidence type="ECO:0000313" key="1">
    <source>
        <dbReference type="Proteomes" id="UP000694844"/>
    </source>
</evidence>
<name>A0A8B8ABD0_CRAVI</name>
<gene>
    <name evidence="2" type="primary">LOC111100905</name>
</gene>
<proteinExistence type="predicted"/>
<dbReference type="RefSeq" id="XP_022288786.1">
    <property type="nucleotide sequence ID" value="XM_022433078.1"/>
</dbReference>
<reference evidence="2" key="1">
    <citation type="submission" date="2025-08" db="UniProtKB">
        <authorList>
            <consortium name="RefSeq"/>
        </authorList>
    </citation>
    <scope>IDENTIFICATION</scope>
    <source>
        <tissue evidence="2">Whole sample</tissue>
    </source>
</reference>
<dbReference type="KEGG" id="cvn:111100905"/>
<sequence length="103" mass="12094">MASHSFLRLPLTRSKVAGLSASSSSWVTMLSCEVRRKDKEDRLRQEFAEFQANQNAKLSAKTRRKFYLFLKPEEIIEGPRVKDQTVSQILEMLDTIYDRMQYF</sequence>
<dbReference type="GeneID" id="111100905"/>
<accession>A0A8B8ABD0</accession>
<dbReference type="Proteomes" id="UP000694844">
    <property type="component" value="Chromosome 6"/>
</dbReference>